<keyword evidence="1" id="KW-1133">Transmembrane helix</keyword>
<dbReference type="KEGG" id="tmr:Tmar_1502"/>
<dbReference type="InterPro" id="IPR016047">
    <property type="entry name" value="M23ase_b-sheet_dom"/>
</dbReference>
<protein>
    <submittedName>
        <fullName evidence="3">Peptidase M23</fullName>
    </submittedName>
</protein>
<feature type="domain" description="M23ase beta-sheet core" evidence="2">
    <location>
        <begin position="185"/>
        <end position="281"/>
    </location>
</feature>
<reference evidence="4" key="2">
    <citation type="journal article" date="2010" name="Stand. Genomic Sci.">
        <title>Complete genome sequence of Thermaerobacter marianensis type strain (7p75aT).</title>
        <authorList>
            <person name="Han C."/>
            <person name="Gu W."/>
            <person name="Zhang X."/>
            <person name="Lapidus A."/>
            <person name="Nolan M."/>
            <person name="Copeland A."/>
            <person name="Lucas S."/>
            <person name="Glavina Del Rio T."/>
            <person name="Tice H."/>
            <person name="Cheng J."/>
            <person name="Tapia R."/>
            <person name="Goodwin L."/>
            <person name="Pitluck S."/>
            <person name="Pagani I."/>
            <person name="Ivanova N."/>
            <person name="Mavromatis K."/>
            <person name="Mikhailova N."/>
            <person name="Pati A."/>
            <person name="Chen A."/>
            <person name="Palaniappan K."/>
            <person name="Land M."/>
            <person name="Hauser L."/>
            <person name="Chang Y."/>
            <person name="Jeffries C."/>
            <person name="Schneider S."/>
            <person name="Rohde M."/>
            <person name="Goker M."/>
            <person name="Pukall R."/>
            <person name="Woyke T."/>
            <person name="Bristow J."/>
            <person name="Eisen J."/>
            <person name="Markowitz V."/>
            <person name="Hugenholtz P."/>
            <person name="Kyrpides N."/>
            <person name="Klenk H."/>
            <person name="Detter J."/>
        </authorList>
    </citation>
    <scope>NUCLEOTIDE SEQUENCE [LARGE SCALE GENOMIC DNA]</scope>
    <source>
        <strain evidence="4">ATCC 700841 / DSM 12885 / JCM 10246 / 7p75a</strain>
    </source>
</reference>
<evidence type="ECO:0000256" key="1">
    <source>
        <dbReference type="SAM" id="Phobius"/>
    </source>
</evidence>
<dbReference type="Gene3D" id="2.70.70.10">
    <property type="entry name" value="Glucose Permease (Domain IIA)"/>
    <property type="match status" value="1"/>
</dbReference>
<keyword evidence="1" id="KW-0472">Membrane</keyword>
<keyword evidence="4" id="KW-1185">Reference proteome</keyword>
<dbReference type="InterPro" id="IPR050570">
    <property type="entry name" value="Cell_wall_metabolism_enzyme"/>
</dbReference>
<proteinExistence type="predicted"/>
<dbReference type="HOGENOM" id="CLU_075482_0_0_9"/>
<evidence type="ECO:0000313" key="4">
    <source>
        <dbReference type="Proteomes" id="UP000008915"/>
    </source>
</evidence>
<dbReference type="Pfam" id="PF01551">
    <property type="entry name" value="Peptidase_M23"/>
    <property type="match status" value="1"/>
</dbReference>
<accession>E6SGG1</accession>
<dbReference type="InterPro" id="IPR011055">
    <property type="entry name" value="Dup_hybrid_motif"/>
</dbReference>
<name>E6SGG1_THEM7</name>
<gene>
    <name evidence="3" type="ordered locus">Tmar_1502</name>
</gene>
<dbReference type="EMBL" id="CP002344">
    <property type="protein sequence ID" value="ADU51613.1"/>
    <property type="molecule type" value="Genomic_DNA"/>
</dbReference>
<dbReference type="AlphaFoldDB" id="E6SGG1"/>
<organism evidence="3 4">
    <name type="scientific">Thermaerobacter marianensis (strain ATCC 700841 / DSM 12885 / JCM 10246 / 7p75a)</name>
    <dbReference type="NCBI Taxonomy" id="644966"/>
    <lineage>
        <taxon>Bacteria</taxon>
        <taxon>Bacillati</taxon>
        <taxon>Bacillota</taxon>
        <taxon>Clostridia</taxon>
        <taxon>Eubacteriales</taxon>
        <taxon>Clostridiales Family XVII. Incertae Sedis</taxon>
        <taxon>Thermaerobacter</taxon>
    </lineage>
</organism>
<feature type="transmembrane region" description="Helical" evidence="1">
    <location>
        <begin position="35"/>
        <end position="57"/>
    </location>
</feature>
<sequence>MATRRRRARSRLTGLGWLGLLSLLDHWIPAFRWFALFYFAFLIKAVELGMQVVTGIVRLLRWNRDRPRTLPRITLRRVLTYYASSLLVLLNPWILVQALLMTAGQVLAGSRMARWAASPERSAVAGYTPPFTGTWTVARGGLTPETSHSWDVPNQRYAYDFIITDDRGRSCRGDGKRLEDYYCFGREVLAPKDGEVVSIRDGERDFPHPGTGMLDPLARDARGNYVLIRHGPREYSLLAHLQRGSLRVRAGDLVRRGQVIGRCGNSGHSTEPHLHFHVQDHESFFLGAGLPVMFADGRFFNTGDRVCGPSPQT</sequence>
<feature type="transmembrane region" description="Helical" evidence="1">
    <location>
        <begin position="12"/>
        <end position="29"/>
    </location>
</feature>
<dbReference type="RefSeq" id="WP_013495917.1">
    <property type="nucleotide sequence ID" value="NC_014831.1"/>
</dbReference>
<reference evidence="3 4" key="1">
    <citation type="journal article" date="2010" name="Stand. Genomic Sci.">
        <title>Complete genome sequence of Thermaerobacter marianensis type strain (7p75a).</title>
        <authorList>
            <person name="Han C."/>
            <person name="Gu W."/>
            <person name="Zhang X."/>
            <person name="Lapidus A."/>
            <person name="Nolan M."/>
            <person name="Copeland A."/>
            <person name="Lucas S."/>
            <person name="Del Rio T.G."/>
            <person name="Tice H."/>
            <person name="Cheng J.F."/>
            <person name="Tapia R."/>
            <person name="Goodwin L."/>
            <person name="Pitluck S."/>
            <person name="Pagani I."/>
            <person name="Ivanova N."/>
            <person name="Mavromatis K."/>
            <person name="Mikhailova N."/>
            <person name="Pati A."/>
            <person name="Chen A."/>
            <person name="Palaniappan K."/>
            <person name="Land M."/>
            <person name="Hauser L."/>
            <person name="Chang Y.J."/>
            <person name="Jeffries C.D."/>
            <person name="Schneider S."/>
            <person name="Rohde M."/>
            <person name="Goker M."/>
            <person name="Pukall R."/>
            <person name="Woyke T."/>
            <person name="Bristow J."/>
            <person name="Eisen J.A."/>
            <person name="Markowitz V."/>
            <person name="Hugenholtz P."/>
            <person name="Kyrpides N.C."/>
            <person name="Klenk H.P."/>
            <person name="Detter J.C."/>
        </authorList>
    </citation>
    <scope>NUCLEOTIDE SEQUENCE [LARGE SCALE GENOMIC DNA]</scope>
    <source>
        <strain evidence="4">ATCC 700841 / DSM 12885 / JCM 10246 / 7p75a</strain>
    </source>
</reference>
<evidence type="ECO:0000313" key="3">
    <source>
        <dbReference type="EMBL" id="ADU51613.1"/>
    </source>
</evidence>
<dbReference type="GO" id="GO:0004222">
    <property type="term" value="F:metalloendopeptidase activity"/>
    <property type="evidence" value="ECO:0007669"/>
    <property type="project" value="TreeGrafter"/>
</dbReference>
<keyword evidence="1" id="KW-0812">Transmembrane</keyword>
<dbReference type="PANTHER" id="PTHR21666:SF270">
    <property type="entry name" value="MUREIN HYDROLASE ACTIVATOR ENVC"/>
    <property type="match status" value="1"/>
</dbReference>
<dbReference type="CDD" id="cd12797">
    <property type="entry name" value="M23_peptidase"/>
    <property type="match status" value="1"/>
</dbReference>
<evidence type="ECO:0000259" key="2">
    <source>
        <dbReference type="Pfam" id="PF01551"/>
    </source>
</evidence>
<feature type="transmembrane region" description="Helical" evidence="1">
    <location>
        <begin position="78"/>
        <end position="100"/>
    </location>
</feature>
<dbReference type="eggNOG" id="COG0739">
    <property type="taxonomic scope" value="Bacteria"/>
</dbReference>
<dbReference type="Proteomes" id="UP000008915">
    <property type="component" value="Chromosome"/>
</dbReference>
<dbReference type="STRING" id="644966.Tmar_1502"/>
<dbReference type="PANTHER" id="PTHR21666">
    <property type="entry name" value="PEPTIDASE-RELATED"/>
    <property type="match status" value="1"/>
</dbReference>
<dbReference type="SUPFAM" id="SSF51261">
    <property type="entry name" value="Duplicated hybrid motif"/>
    <property type="match status" value="1"/>
</dbReference>